<evidence type="ECO:0000256" key="3">
    <source>
        <dbReference type="SAM" id="SignalP"/>
    </source>
</evidence>
<proteinExistence type="inferred from homology"/>
<evidence type="ECO:0000313" key="5">
    <source>
        <dbReference type="Proteomes" id="UP001320898"/>
    </source>
</evidence>
<evidence type="ECO:0000313" key="4">
    <source>
        <dbReference type="EMBL" id="MCT8974048.1"/>
    </source>
</evidence>
<gene>
    <name evidence="4" type="ORF">MUB46_19460</name>
</gene>
<comment type="similarity">
    <text evidence="1">Belongs to the membrane fusion protein (MFP) (TC 8.A.1) family.</text>
</comment>
<dbReference type="Proteomes" id="UP001320898">
    <property type="component" value="Unassembled WGS sequence"/>
</dbReference>
<keyword evidence="5" id="KW-1185">Reference proteome</keyword>
<dbReference type="Gene3D" id="2.40.420.20">
    <property type="match status" value="1"/>
</dbReference>
<name>A0AAW5R563_9HYPH</name>
<dbReference type="AlphaFoldDB" id="A0AAW5R563"/>
<dbReference type="InterPro" id="IPR006143">
    <property type="entry name" value="RND_pump_MFP"/>
</dbReference>
<accession>A0AAW5R563</accession>
<dbReference type="SUPFAM" id="SSF111369">
    <property type="entry name" value="HlyD-like secretion proteins"/>
    <property type="match status" value="1"/>
</dbReference>
<keyword evidence="3" id="KW-0732">Signal</keyword>
<dbReference type="GO" id="GO:0015562">
    <property type="term" value="F:efflux transmembrane transporter activity"/>
    <property type="evidence" value="ECO:0007669"/>
    <property type="project" value="TreeGrafter"/>
</dbReference>
<dbReference type="NCBIfam" id="TIGR01730">
    <property type="entry name" value="RND_mfp"/>
    <property type="match status" value="1"/>
</dbReference>
<dbReference type="RefSeq" id="WP_261617634.1">
    <property type="nucleotide sequence ID" value="NZ_JALIDZ010000010.1"/>
</dbReference>
<feature type="chain" id="PRO_5043588333" evidence="3">
    <location>
        <begin position="33"/>
        <end position="342"/>
    </location>
</feature>
<dbReference type="PANTHER" id="PTHR30469">
    <property type="entry name" value="MULTIDRUG RESISTANCE PROTEIN MDTA"/>
    <property type="match status" value="1"/>
</dbReference>
<evidence type="ECO:0000256" key="1">
    <source>
        <dbReference type="ARBA" id="ARBA00009477"/>
    </source>
</evidence>
<organism evidence="4 5">
    <name type="scientific">Microbaculum marinisediminis</name>
    <dbReference type="NCBI Taxonomy" id="2931392"/>
    <lineage>
        <taxon>Bacteria</taxon>
        <taxon>Pseudomonadati</taxon>
        <taxon>Pseudomonadota</taxon>
        <taxon>Alphaproteobacteria</taxon>
        <taxon>Hyphomicrobiales</taxon>
        <taxon>Tepidamorphaceae</taxon>
        <taxon>Microbaculum</taxon>
    </lineage>
</organism>
<dbReference type="Gene3D" id="2.40.50.100">
    <property type="match status" value="1"/>
</dbReference>
<dbReference type="Gene3D" id="1.10.287.470">
    <property type="entry name" value="Helix hairpin bin"/>
    <property type="match status" value="1"/>
</dbReference>
<dbReference type="PANTHER" id="PTHR30469:SF15">
    <property type="entry name" value="HLYD FAMILY OF SECRETION PROTEINS"/>
    <property type="match status" value="1"/>
</dbReference>
<keyword evidence="2" id="KW-0175">Coiled coil</keyword>
<protein>
    <submittedName>
        <fullName evidence="4">Efflux RND transporter periplasmic adaptor subunit</fullName>
    </submittedName>
</protein>
<dbReference type="GO" id="GO:1990281">
    <property type="term" value="C:efflux pump complex"/>
    <property type="evidence" value="ECO:0007669"/>
    <property type="project" value="TreeGrafter"/>
</dbReference>
<reference evidence="4 5" key="1">
    <citation type="submission" date="2022-04" db="EMBL/GenBank/DDBJ databases">
        <authorList>
            <person name="Ye Y.-Q."/>
            <person name="Du Z.-J."/>
        </authorList>
    </citation>
    <scope>NUCLEOTIDE SEQUENCE [LARGE SCALE GENOMIC DNA]</scope>
    <source>
        <strain evidence="4 5">A6E488</strain>
    </source>
</reference>
<evidence type="ECO:0000256" key="2">
    <source>
        <dbReference type="SAM" id="Coils"/>
    </source>
</evidence>
<dbReference type="EMBL" id="JALIDZ010000010">
    <property type="protein sequence ID" value="MCT8974048.1"/>
    <property type="molecule type" value="Genomic_DNA"/>
</dbReference>
<feature type="coiled-coil region" evidence="2">
    <location>
        <begin position="99"/>
        <end position="164"/>
    </location>
</feature>
<comment type="caution">
    <text evidence="4">The sequence shown here is derived from an EMBL/GenBank/DDBJ whole genome shotgun (WGS) entry which is preliminary data.</text>
</comment>
<feature type="signal peptide" evidence="3">
    <location>
        <begin position="1"/>
        <end position="32"/>
    </location>
</feature>
<sequence length="342" mass="35795">MTLGCKPITVSSFLLASALAGALAMPSSLLRAAESEYVVEPQTVEDFKAVFATVQSADVVPARARIGGTVTELTVGEGDAVTAGQKIATIVDDKLALRIQGLEASIRGLQAALSNAETELKRGTELKERGIVAQARLDQLQTAADVARNQLQTAQAEKLIAEQQIAEGAVEAPGAGRVLAVPVTIGTVVLPGEAIAEIASDRYILRLKVPERHARHIELGDEILIGKRGMGEAGGAVGKGKIVTVYPRLEAGSVVADAEVSGLGGYFVGERALVRIAAGERDTYVIPQSFVFKRYGLDYVRVSAPDGTPLDVVVQLGQTVADGEPMVEVLGGLKAGDRLVRP</sequence>